<evidence type="ECO:0000313" key="8">
    <source>
        <dbReference type="Proteomes" id="UP000265515"/>
    </source>
</evidence>
<protein>
    <recommendedName>
        <fullName evidence="9">GPR1/FUN34/yaaH family protein</fullName>
    </recommendedName>
</protein>
<evidence type="ECO:0000256" key="4">
    <source>
        <dbReference type="ARBA" id="ARBA00022989"/>
    </source>
</evidence>
<evidence type="ECO:0000256" key="1">
    <source>
        <dbReference type="ARBA" id="ARBA00004141"/>
    </source>
</evidence>
<keyword evidence="8" id="KW-1185">Reference proteome</keyword>
<dbReference type="PANTHER" id="PTHR31123">
    <property type="entry name" value="ACCUMULATION OF DYADS PROTEIN 2-RELATED"/>
    <property type="match status" value="1"/>
</dbReference>
<dbReference type="EMBL" id="BFEA01000875">
    <property type="protein sequence ID" value="GBG91140.1"/>
    <property type="molecule type" value="Genomic_DNA"/>
</dbReference>
<dbReference type="NCBIfam" id="NF038013">
    <property type="entry name" value="AceTr_1"/>
    <property type="match status" value="1"/>
</dbReference>
<dbReference type="Pfam" id="PF01184">
    <property type="entry name" value="Gpr1_Fun34_YaaH"/>
    <property type="match status" value="1"/>
</dbReference>
<sequence length="225" mass="24851">MDNTYPASTGGEGKMKEKFEKVTEKVVMDEKPVIAGIEVANPNPLGLTAFALTAFTMSMFTAGLLPESVSNVGLSMGYFFGGAGMLLAGLWAFFARSTFGATAYCSYGFYFLSYTYYMVEMEKDAANPDKTHVALGVFLLGWTIFTICMTIISYRTFRALFIMFVFLTLDYFFNMLGAWADSKRTTRAGGWFGLLAAASGLYCAMGLVIIDTWKEEVLPLGYYKP</sequence>
<dbReference type="PANTHER" id="PTHR31123:SF1">
    <property type="entry name" value="ACCUMULATION OF DYADS PROTEIN 2-RELATED"/>
    <property type="match status" value="1"/>
</dbReference>
<organism evidence="7 8">
    <name type="scientific">Chara braunii</name>
    <name type="common">Braun's stonewort</name>
    <dbReference type="NCBI Taxonomy" id="69332"/>
    <lineage>
        <taxon>Eukaryota</taxon>
        <taxon>Viridiplantae</taxon>
        <taxon>Streptophyta</taxon>
        <taxon>Charophyceae</taxon>
        <taxon>Charales</taxon>
        <taxon>Characeae</taxon>
        <taxon>Chara</taxon>
    </lineage>
</organism>
<feature type="transmembrane region" description="Helical" evidence="6">
    <location>
        <begin position="45"/>
        <end position="65"/>
    </location>
</feature>
<dbReference type="InterPro" id="IPR000791">
    <property type="entry name" value="Gpr1/Fun34/SatP-like"/>
</dbReference>
<evidence type="ECO:0000256" key="3">
    <source>
        <dbReference type="ARBA" id="ARBA00022692"/>
    </source>
</evidence>
<dbReference type="GO" id="GO:0005886">
    <property type="term" value="C:plasma membrane"/>
    <property type="evidence" value="ECO:0007669"/>
    <property type="project" value="TreeGrafter"/>
</dbReference>
<gene>
    <name evidence="7" type="ORF">CBR_g52021</name>
</gene>
<evidence type="ECO:0000256" key="6">
    <source>
        <dbReference type="SAM" id="Phobius"/>
    </source>
</evidence>
<comment type="similarity">
    <text evidence="2">Belongs to the acetate uptake transporter (AceTr) (TC 2.A.96) family.</text>
</comment>
<keyword evidence="4 6" id="KW-1133">Transmembrane helix</keyword>
<evidence type="ECO:0000313" key="7">
    <source>
        <dbReference type="EMBL" id="GBG91140.1"/>
    </source>
</evidence>
<dbReference type="Proteomes" id="UP000265515">
    <property type="component" value="Unassembled WGS sequence"/>
</dbReference>
<feature type="transmembrane region" description="Helical" evidence="6">
    <location>
        <begin position="77"/>
        <end position="95"/>
    </location>
</feature>
<accession>A0A388M9B3</accession>
<feature type="transmembrane region" description="Helical" evidence="6">
    <location>
        <begin position="191"/>
        <end position="210"/>
    </location>
</feature>
<dbReference type="GO" id="GO:0015123">
    <property type="term" value="F:acetate transmembrane transporter activity"/>
    <property type="evidence" value="ECO:0007669"/>
    <property type="project" value="TreeGrafter"/>
</dbReference>
<evidence type="ECO:0000256" key="2">
    <source>
        <dbReference type="ARBA" id="ARBA00005587"/>
    </source>
</evidence>
<proteinExistence type="inferred from homology"/>
<dbReference type="OMA" id="VANLMCQ"/>
<comment type="subcellular location">
    <subcellularLocation>
        <location evidence="1">Membrane</location>
        <topology evidence="1">Multi-pass membrane protein</topology>
    </subcellularLocation>
</comment>
<keyword evidence="5 6" id="KW-0472">Membrane</keyword>
<name>A0A388M9B3_CHABU</name>
<dbReference type="OrthoDB" id="3648309at2759"/>
<feature type="transmembrane region" description="Helical" evidence="6">
    <location>
        <begin position="101"/>
        <end position="119"/>
    </location>
</feature>
<keyword evidence="3 6" id="KW-0812">Transmembrane</keyword>
<evidence type="ECO:0000256" key="5">
    <source>
        <dbReference type="ARBA" id="ARBA00023136"/>
    </source>
</evidence>
<evidence type="ECO:0008006" key="9">
    <source>
        <dbReference type="Google" id="ProtNLM"/>
    </source>
</evidence>
<reference evidence="7 8" key="1">
    <citation type="journal article" date="2018" name="Cell">
        <title>The Chara Genome: Secondary Complexity and Implications for Plant Terrestrialization.</title>
        <authorList>
            <person name="Nishiyama T."/>
            <person name="Sakayama H."/>
            <person name="Vries J.D."/>
            <person name="Buschmann H."/>
            <person name="Saint-Marcoux D."/>
            <person name="Ullrich K.K."/>
            <person name="Haas F.B."/>
            <person name="Vanderstraeten L."/>
            <person name="Becker D."/>
            <person name="Lang D."/>
            <person name="Vosolsobe S."/>
            <person name="Rombauts S."/>
            <person name="Wilhelmsson P.K.I."/>
            <person name="Janitza P."/>
            <person name="Kern R."/>
            <person name="Heyl A."/>
            <person name="Rumpler F."/>
            <person name="Villalobos L.I.A.C."/>
            <person name="Clay J.M."/>
            <person name="Skokan R."/>
            <person name="Toyoda A."/>
            <person name="Suzuki Y."/>
            <person name="Kagoshima H."/>
            <person name="Schijlen E."/>
            <person name="Tajeshwar N."/>
            <person name="Catarino B."/>
            <person name="Hetherington A.J."/>
            <person name="Saltykova A."/>
            <person name="Bonnot C."/>
            <person name="Breuninger H."/>
            <person name="Symeonidi A."/>
            <person name="Radhakrishnan G.V."/>
            <person name="Van Nieuwerburgh F."/>
            <person name="Deforce D."/>
            <person name="Chang C."/>
            <person name="Karol K.G."/>
            <person name="Hedrich R."/>
            <person name="Ulvskov P."/>
            <person name="Glockner G."/>
            <person name="Delwiche C.F."/>
            <person name="Petrasek J."/>
            <person name="Van de Peer Y."/>
            <person name="Friml J."/>
            <person name="Beilby M."/>
            <person name="Dolan L."/>
            <person name="Kohara Y."/>
            <person name="Sugano S."/>
            <person name="Fujiyama A."/>
            <person name="Delaux P.-M."/>
            <person name="Quint M."/>
            <person name="TheiBen G."/>
            <person name="Hagemann M."/>
            <person name="Harholt J."/>
            <person name="Dunand C."/>
            <person name="Zachgo S."/>
            <person name="Langdale J."/>
            <person name="Maumus F."/>
            <person name="Straeten D.V.D."/>
            <person name="Gould S.B."/>
            <person name="Rensing S.A."/>
        </authorList>
    </citation>
    <scope>NUCLEOTIDE SEQUENCE [LARGE SCALE GENOMIC DNA]</scope>
    <source>
        <strain evidence="7 8">S276</strain>
    </source>
</reference>
<dbReference type="Gramene" id="GBG91140">
    <property type="protein sequence ID" value="GBG91140"/>
    <property type="gene ID" value="CBR_g52021"/>
</dbReference>
<feature type="transmembrane region" description="Helical" evidence="6">
    <location>
        <begin position="160"/>
        <end position="179"/>
    </location>
</feature>
<dbReference type="InterPro" id="IPR051633">
    <property type="entry name" value="AceTr"/>
</dbReference>
<dbReference type="AlphaFoldDB" id="A0A388M9B3"/>
<comment type="caution">
    <text evidence="7">The sequence shown here is derived from an EMBL/GenBank/DDBJ whole genome shotgun (WGS) entry which is preliminary data.</text>
</comment>
<feature type="transmembrane region" description="Helical" evidence="6">
    <location>
        <begin position="131"/>
        <end position="154"/>
    </location>
</feature>